<evidence type="ECO:0000256" key="7">
    <source>
        <dbReference type="NCBIfam" id="TIGR00188"/>
    </source>
</evidence>
<dbReference type="GO" id="GO:0042781">
    <property type="term" value="F:3'-tRNA processing endoribonuclease activity"/>
    <property type="evidence" value="ECO:0007669"/>
    <property type="project" value="TreeGrafter"/>
</dbReference>
<keyword evidence="2 6" id="KW-0540">Nuclease</keyword>
<dbReference type="Pfam" id="PF00825">
    <property type="entry name" value="Ribonuclease_P"/>
    <property type="match status" value="1"/>
</dbReference>
<gene>
    <name evidence="6 8" type="primary">rnpA</name>
    <name evidence="8" type="ORF">C4561_04210</name>
</gene>
<accession>A0A3A4ZCS4</accession>
<dbReference type="AlphaFoldDB" id="A0A3A4ZCS4"/>
<dbReference type="EMBL" id="QZJF01000017">
    <property type="protein sequence ID" value="RJR26952.1"/>
    <property type="molecule type" value="Genomic_DNA"/>
</dbReference>
<name>A0A3A4ZCS4_UNCKA</name>
<evidence type="ECO:0000313" key="8">
    <source>
        <dbReference type="EMBL" id="RJR26952.1"/>
    </source>
</evidence>
<dbReference type="GO" id="GO:0001682">
    <property type="term" value="P:tRNA 5'-leader removal"/>
    <property type="evidence" value="ECO:0007669"/>
    <property type="project" value="UniProtKB-UniRule"/>
</dbReference>
<evidence type="ECO:0000256" key="4">
    <source>
        <dbReference type="ARBA" id="ARBA00022801"/>
    </source>
</evidence>
<keyword evidence="3 6" id="KW-0255">Endonuclease</keyword>
<dbReference type="GO" id="GO:0000049">
    <property type="term" value="F:tRNA binding"/>
    <property type="evidence" value="ECO:0007669"/>
    <property type="project" value="UniProtKB-UniRule"/>
</dbReference>
<dbReference type="EC" id="3.1.26.5" evidence="6 7"/>
<dbReference type="PANTHER" id="PTHR33992">
    <property type="entry name" value="RIBONUCLEASE P PROTEIN COMPONENT"/>
    <property type="match status" value="1"/>
</dbReference>
<comment type="function">
    <text evidence="6">RNaseP catalyzes the removal of the 5'-leader sequence from pre-tRNA to produce the mature 5'-terminus. It can also cleave other RNA substrates such as 4.5S RNA. The protein component plays an auxiliary but essential role in vivo by binding to the 5'-leader sequence and broadening the substrate specificity of the ribozyme.</text>
</comment>
<evidence type="ECO:0000256" key="1">
    <source>
        <dbReference type="ARBA" id="ARBA00022694"/>
    </source>
</evidence>
<organism evidence="8 9">
    <name type="scientific">candidate division WWE3 bacterium</name>
    <dbReference type="NCBI Taxonomy" id="2053526"/>
    <lineage>
        <taxon>Bacteria</taxon>
        <taxon>Katanobacteria</taxon>
    </lineage>
</organism>
<comment type="similarity">
    <text evidence="6">Belongs to the RnpA family.</text>
</comment>
<evidence type="ECO:0000256" key="6">
    <source>
        <dbReference type="HAMAP-Rule" id="MF_00227"/>
    </source>
</evidence>
<dbReference type="GO" id="GO:0004526">
    <property type="term" value="F:ribonuclease P activity"/>
    <property type="evidence" value="ECO:0007669"/>
    <property type="project" value="UniProtKB-UniRule"/>
</dbReference>
<evidence type="ECO:0000256" key="3">
    <source>
        <dbReference type="ARBA" id="ARBA00022759"/>
    </source>
</evidence>
<evidence type="ECO:0000256" key="2">
    <source>
        <dbReference type="ARBA" id="ARBA00022722"/>
    </source>
</evidence>
<evidence type="ECO:0000313" key="9">
    <source>
        <dbReference type="Proteomes" id="UP000265540"/>
    </source>
</evidence>
<comment type="subunit">
    <text evidence="6">Consists of a catalytic RNA component (M1 or rnpB) and a protein subunit.</text>
</comment>
<proteinExistence type="inferred from homology"/>
<dbReference type="InterPro" id="IPR020568">
    <property type="entry name" value="Ribosomal_Su5_D2-typ_SF"/>
</dbReference>
<comment type="catalytic activity">
    <reaction evidence="6">
        <text>Endonucleolytic cleavage of RNA, removing 5'-extranucleotides from tRNA precursor.</text>
        <dbReference type="EC" id="3.1.26.5"/>
    </reaction>
</comment>
<keyword evidence="1 6" id="KW-0819">tRNA processing</keyword>
<dbReference type="HAMAP" id="MF_00227">
    <property type="entry name" value="RNase_P"/>
    <property type="match status" value="1"/>
</dbReference>
<dbReference type="Proteomes" id="UP000265540">
    <property type="component" value="Unassembled WGS sequence"/>
</dbReference>
<reference evidence="8 9" key="1">
    <citation type="journal article" date="2017" name="ISME J.">
        <title>Energy and carbon metabolisms in a deep terrestrial subsurface fluid microbial community.</title>
        <authorList>
            <person name="Momper L."/>
            <person name="Jungbluth S.P."/>
            <person name="Lee M.D."/>
            <person name="Amend J.P."/>
        </authorList>
    </citation>
    <scope>NUCLEOTIDE SEQUENCE [LARGE SCALE GENOMIC DNA]</scope>
    <source>
        <strain evidence="8">SURF_46</strain>
    </source>
</reference>
<dbReference type="SUPFAM" id="SSF54211">
    <property type="entry name" value="Ribosomal protein S5 domain 2-like"/>
    <property type="match status" value="1"/>
</dbReference>
<dbReference type="InterPro" id="IPR014721">
    <property type="entry name" value="Ribsml_uS5_D2-typ_fold_subgr"/>
</dbReference>
<dbReference type="GO" id="GO:0030677">
    <property type="term" value="C:ribonuclease P complex"/>
    <property type="evidence" value="ECO:0007669"/>
    <property type="project" value="TreeGrafter"/>
</dbReference>
<comment type="caution">
    <text evidence="8">The sequence shown here is derived from an EMBL/GenBank/DDBJ whole genome shotgun (WGS) entry which is preliminary data.</text>
</comment>
<evidence type="ECO:0000256" key="5">
    <source>
        <dbReference type="ARBA" id="ARBA00022884"/>
    </source>
</evidence>
<dbReference type="Gene3D" id="3.30.230.10">
    <property type="match status" value="1"/>
</dbReference>
<sequence length="119" mass="13778">MLKKSNRLTSNFEFNVTKKYGKKFTGEFITVFAVVPRNYKGPLKIGIVVPNSVHNKAVKRNRPKRLIRESIRNMLKNSDIEVPENLWLVIYAKKGILEKSYAEISTDINKTLQEILVTR</sequence>
<protein>
    <recommendedName>
        <fullName evidence="6 7">Ribonuclease P protein component</fullName>
        <shortName evidence="6">RNase P protein</shortName>
        <shortName evidence="6">RNaseP protein</shortName>
        <ecNumber evidence="6 7">3.1.26.5</ecNumber>
    </recommendedName>
    <alternativeName>
        <fullName evidence="6">Protein C5</fullName>
    </alternativeName>
</protein>
<dbReference type="NCBIfam" id="TIGR00188">
    <property type="entry name" value="rnpA"/>
    <property type="match status" value="1"/>
</dbReference>
<dbReference type="PANTHER" id="PTHR33992:SF1">
    <property type="entry name" value="RIBONUCLEASE P PROTEIN COMPONENT"/>
    <property type="match status" value="1"/>
</dbReference>
<dbReference type="InterPro" id="IPR000100">
    <property type="entry name" value="RNase_P"/>
</dbReference>
<keyword evidence="4 6" id="KW-0378">Hydrolase</keyword>
<keyword evidence="5 6" id="KW-0694">RNA-binding</keyword>